<dbReference type="AlphaFoldDB" id="A0A7W9LE26"/>
<dbReference type="PANTHER" id="PTHR36933:SF1">
    <property type="entry name" value="SLL0788 PROTEIN"/>
    <property type="match status" value="1"/>
</dbReference>
<keyword evidence="1" id="KW-0732">Signal</keyword>
<dbReference type="InterPro" id="IPR012347">
    <property type="entry name" value="Ferritin-like"/>
</dbReference>
<organism evidence="3 4">
    <name type="scientific">Nonomuraea jabiensis</name>
    <dbReference type="NCBI Taxonomy" id="882448"/>
    <lineage>
        <taxon>Bacteria</taxon>
        <taxon>Bacillati</taxon>
        <taxon>Actinomycetota</taxon>
        <taxon>Actinomycetes</taxon>
        <taxon>Streptosporangiales</taxon>
        <taxon>Streptosporangiaceae</taxon>
        <taxon>Nonomuraea</taxon>
    </lineage>
</organism>
<dbReference type="RefSeq" id="WP_185073848.1">
    <property type="nucleotide sequence ID" value="NZ_JACHMB010000001.1"/>
</dbReference>
<dbReference type="EMBL" id="JACHMB010000001">
    <property type="protein sequence ID" value="MBB5780415.1"/>
    <property type="molecule type" value="Genomic_DNA"/>
</dbReference>
<evidence type="ECO:0000256" key="1">
    <source>
        <dbReference type="SAM" id="SignalP"/>
    </source>
</evidence>
<evidence type="ECO:0000313" key="4">
    <source>
        <dbReference type="Proteomes" id="UP000579153"/>
    </source>
</evidence>
<feature type="signal peptide" evidence="1">
    <location>
        <begin position="1"/>
        <end position="20"/>
    </location>
</feature>
<dbReference type="PANTHER" id="PTHR36933">
    <property type="entry name" value="SLL0788 PROTEIN"/>
    <property type="match status" value="1"/>
</dbReference>
<dbReference type="Pfam" id="PF03713">
    <property type="entry name" value="DUF305"/>
    <property type="match status" value="1"/>
</dbReference>
<proteinExistence type="predicted"/>
<dbReference type="InterPro" id="IPR005183">
    <property type="entry name" value="DUF305_CopM-like"/>
</dbReference>
<evidence type="ECO:0000313" key="3">
    <source>
        <dbReference type="EMBL" id="MBB5780415.1"/>
    </source>
</evidence>
<dbReference type="Proteomes" id="UP000579153">
    <property type="component" value="Unassembled WGS sequence"/>
</dbReference>
<feature type="chain" id="PRO_5039430141" evidence="1">
    <location>
        <begin position="21"/>
        <end position="205"/>
    </location>
</feature>
<feature type="domain" description="DUF305" evidence="2">
    <location>
        <begin position="60"/>
        <end position="201"/>
    </location>
</feature>
<evidence type="ECO:0000259" key="2">
    <source>
        <dbReference type="Pfam" id="PF03713"/>
    </source>
</evidence>
<reference evidence="3 4" key="1">
    <citation type="submission" date="2020-08" db="EMBL/GenBank/DDBJ databases">
        <title>Sequencing the genomes of 1000 actinobacteria strains.</title>
        <authorList>
            <person name="Klenk H.-P."/>
        </authorList>
    </citation>
    <scope>NUCLEOTIDE SEQUENCE [LARGE SCALE GENOMIC DNA]</scope>
    <source>
        <strain evidence="3 4">DSM 45507</strain>
    </source>
</reference>
<sequence>MTTKPAAVHGVSLATSLAVAAFVLAACGSSPARRDTTMMSGAVPHATASAQSKAAFDDADVMFAQMMIAHHQEAIEMAELATGKATYEETKELAEKIKSGEQPEIETLQGWLKEWGKTTPISEAGHDAQAGISDANVKTLLDARGAAFDKEFLTMMIDHHEEAIAMARVERKQGKSSKAKKLADRIMKDQQAQVTQMKKLLARIP</sequence>
<accession>A0A7W9LE26</accession>
<dbReference type="PROSITE" id="PS51257">
    <property type="entry name" value="PROKAR_LIPOPROTEIN"/>
    <property type="match status" value="1"/>
</dbReference>
<comment type="caution">
    <text evidence="3">The sequence shown here is derived from an EMBL/GenBank/DDBJ whole genome shotgun (WGS) entry which is preliminary data.</text>
</comment>
<name>A0A7W9LE26_9ACTN</name>
<gene>
    <name evidence="3" type="ORF">HD596_007171</name>
</gene>
<protein>
    <submittedName>
        <fullName evidence="3">Uncharacterized protein (DUF305 family)</fullName>
    </submittedName>
</protein>
<dbReference type="Gene3D" id="1.20.1260.10">
    <property type="match status" value="1"/>
</dbReference>
<keyword evidence="4" id="KW-1185">Reference proteome</keyword>